<keyword evidence="3" id="KW-0175">Coiled coil</keyword>
<organism evidence="9 10">
    <name type="scientific">Acetobacter suratthaniensis</name>
    <dbReference type="NCBI Taxonomy" id="1502841"/>
    <lineage>
        <taxon>Bacteria</taxon>
        <taxon>Pseudomonadati</taxon>
        <taxon>Pseudomonadota</taxon>
        <taxon>Alphaproteobacteria</taxon>
        <taxon>Acetobacterales</taxon>
        <taxon>Acetobacteraceae</taxon>
        <taxon>Acetobacter</taxon>
    </lineage>
</organism>
<dbReference type="InterPro" id="IPR058624">
    <property type="entry name" value="MdtA-like_HH"/>
</dbReference>
<dbReference type="Proteomes" id="UP000664399">
    <property type="component" value="Unassembled WGS sequence"/>
</dbReference>
<dbReference type="Pfam" id="PF25967">
    <property type="entry name" value="RND-MFP_C"/>
    <property type="match status" value="1"/>
</dbReference>
<dbReference type="Pfam" id="PF25917">
    <property type="entry name" value="BSH_RND"/>
    <property type="match status" value="1"/>
</dbReference>
<evidence type="ECO:0000259" key="7">
    <source>
        <dbReference type="Pfam" id="PF25944"/>
    </source>
</evidence>
<evidence type="ECO:0000259" key="6">
    <source>
        <dbReference type="Pfam" id="PF25917"/>
    </source>
</evidence>
<comment type="similarity">
    <text evidence="2">Belongs to the membrane fusion protein (MFP) (TC 8.A.1) family.</text>
</comment>
<dbReference type="NCBIfam" id="TIGR01730">
    <property type="entry name" value="RND_mfp"/>
    <property type="match status" value="1"/>
</dbReference>
<dbReference type="InterPro" id="IPR058625">
    <property type="entry name" value="MdtA-like_BSH"/>
</dbReference>
<feature type="domain" description="Multidrug resistance protein MdtA-like barrel-sandwich hybrid" evidence="6">
    <location>
        <begin position="30"/>
        <end position="173"/>
    </location>
</feature>
<dbReference type="Pfam" id="PF25876">
    <property type="entry name" value="HH_MFP_RND"/>
    <property type="match status" value="1"/>
</dbReference>
<keyword evidence="10" id="KW-1185">Reference proteome</keyword>
<dbReference type="InterPro" id="IPR058627">
    <property type="entry name" value="MdtA-like_C"/>
</dbReference>
<evidence type="ECO:0000259" key="5">
    <source>
        <dbReference type="Pfam" id="PF25876"/>
    </source>
</evidence>
<dbReference type="Pfam" id="PF25944">
    <property type="entry name" value="Beta-barrel_RND"/>
    <property type="match status" value="1"/>
</dbReference>
<dbReference type="InterPro" id="IPR006143">
    <property type="entry name" value="RND_pump_MFP"/>
</dbReference>
<evidence type="ECO:0000313" key="10">
    <source>
        <dbReference type="Proteomes" id="UP000664399"/>
    </source>
</evidence>
<dbReference type="Gene3D" id="2.40.420.20">
    <property type="match status" value="1"/>
</dbReference>
<protein>
    <submittedName>
        <fullName evidence="9">Efflux RND transporter periplasmic adaptor subunit</fullName>
    </submittedName>
</protein>
<feature type="domain" description="Multidrug resistance protein MdtA-like beta-barrel" evidence="7">
    <location>
        <begin position="177"/>
        <end position="268"/>
    </location>
</feature>
<dbReference type="Gene3D" id="1.10.287.470">
    <property type="entry name" value="Helix hairpin bin"/>
    <property type="match status" value="1"/>
</dbReference>
<dbReference type="PANTHER" id="PTHR30158:SF3">
    <property type="entry name" value="MULTIDRUG EFFLUX PUMP SUBUNIT ACRA-RELATED"/>
    <property type="match status" value="1"/>
</dbReference>
<dbReference type="SUPFAM" id="SSF111369">
    <property type="entry name" value="HlyD-like secretion proteins"/>
    <property type="match status" value="1"/>
</dbReference>
<name>A0ABS3LM10_9PROT</name>
<gene>
    <name evidence="9" type="ORF">J2D75_07930</name>
</gene>
<sequence length="366" mass="38935">MPPQAVDIVTIHPSAVDIHTSLPGRTNAFEIAQVRPQVTGVIEKRLFVEGSDITVGQQLYQVDASRYKATFESAQGQLEQAQARAVTASAKARRYRDLVRAHAVSSQDYDDAVAAEKEALGQVLTARGQVASAQVDLGYTKMYAPITGRIGRTLTTVGALVTANQTQNLAVITRLDPIYVDVNLPAITLLRLRRELADGRIKPQADGKVPVTVTLEDGSPFGQTGRMALAEVNVDTSTSTVIVRAIMPNPDKMLLPGMYVHAQLDEGTDPNALLVPQEAVSRNTHGDPQVWLVAADNTVSLRQVTLGQAMGGSWVVLSGLTSGDRVVVSGVQKIRPGMKVAPHDTPTEQTGAGAKPASPAADKNGQ</sequence>
<evidence type="ECO:0000256" key="4">
    <source>
        <dbReference type="SAM" id="MobiDB-lite"/>
    </source>
</evidence>
<reference evidence="9 10" key="1">
    <citation type="submission" date="2021-03" db="EMBL/GenBank/DDBJ databases">
        <title>The complete genome sequence of Acetobacter suratthaniensis TBRC 1719.</title>
        <authorList>
            <person name="Charoenyingcharoen P."/>
            <person name="Yukphan P."/>
        </authorList>
    </citation>
    <scope>NUCLEOTIDE SEQUENCE [LARGE SCALE GENOMIC DNA]</scope>
    <source>
        <strain evidence="9 10">TBRC 1719</strain>
    </source>
</reference>
<dbReference type="PANTHER" id="PTHR30158">
    <property type="entry name" value="ACRA/E-RELATED COMPONENT OF DRUG EFFLUX TRANSPORTER"/>
    <property type="match status" value="1"/>
</dbReference>
<proteinExistence type="inferred from homology"/>
<dbReference type="InterPro" id="IPR058626">
    <property type="entry name" value="MdtA-like_b-barrel"/>
</dbReference>
<feature type="domain" description="Multidrug resistance protein MdtA-like C-terminal permuted SH3" evidence="8">
    <location>
        <begin position="271"/>
        <end position="333"/>
    </location>
</feature>
<evidence type="ECO:0000259" key="8">
    <source>
        <dbReference type="Pfam" id="PF25967"/>
    </source>
</evidence>
<evidence type="ECO:0000256" key="3">
    <source>
        <dbReference type="SAM" id="Coils"/>
    </source>
</evidence>
<accession>A0ABS3LM10</accession>
<comment type="caution">
    <text evidence="9">The sequence shown here is derived from an EMBL/GenBank/DDBJ whole genome shotgun (WGS) entry which is preliminary data.</text>
</comment>
<evidence type="ECO:0000313" key="9">
    <source>
        <dbReference type="EMBL" id="MBO1328405.1"/>
    </source>
</evidence>
<feature type="region of interest" description="Disordered" evidence="4">
    <location>
        <begin position="337"/>
        <end position="366"/>
    </location>
</feature>
<comment type="subcellular location">
    <subcellularLocation>
        <location evidence="1">Cell envelope</location>
    </subcellularLocation>
</comment>
<dbReference type="Gene3D" id="2.40.30.170">
    <property type="match status" value="1"/>
</dbReference>
<feature type="domain" description="Multidrug resistance protein MdtA-like alpha-helical hairpin" evidence="5">
    <location>
        <begin position="72"/>
        <end position="140"/>
    </location>
</feature>
<evidence type="ECO:0000256" key="1">
    <source>
        <dbReference type="ARBA" id="ARBA00004196"/>
    </source>
</evidence>
<dbReference type="EMBL" id="JAFVMG010000007">
    <property type="protein sequence ID" value="MBO1328405.1"/>
    <property type="molecule type" value="Genomic_DNA"/>
</dbReference>
<feature type="coiled-coil region" evidence="3">
    <location>
        <begin position="64"/>
        <end position="98"/>
    </location>
</feature>
<dbReference type="Gene3D" id="2.40.50.100">
    <property type="match status" value="1"/>
</dbReference>
<evidence type="ECO:0000256" key="2">
    <source>
        <dbReference type="ARBA" id="ARBA00009477"/>
    </source>
</evidence>